<evidence type="ECO:0000259" key="1">
    <source>
        <dbReference type="Pfam" id="PF13175"/>
    </source>
</evidence>
<dbReference type="Gene3D" id="3.40.50.300">
    <property type="entry name" value="P-loop containing nucleotide triphosphate hydrolases"/>
    <property type="match status" value="2"/>
</dbReference>
<evidence type="ECO:0000259" key="2">
    <source>
        <dbReference type="Pfam" id="PF20469"/>
    </source>
</evidence>
<dbReference type="AlphaFoldDB" id="A0A7C9JEV9"/>
<accession>A0A7C9JEV9</accession>
<feature type="domain" description="OLD protein-like TOPRIM" evidence="2">
    <location>
        <begin position="413"/>
        <end position="477"/>
    </location>
</feature>
<protein>
    <recommendedName>
        <fullName evidence="4">DUF2813 domain-containing protein</fullName>
    </recommendedName>
</protein>
<dbReference type="Pfam" id="PF13175">
    <property type="entry name" value="AAA_15"/>
    <property type="match status" value="2"/>
</dbReference>
<dbReference type="EMBL" id="QWKH01000053">
    <property type="protein sequence ID" value="NBI34894.1"/>
    <property type="molecule type" value="Genomic_DNA"/>
</dbReference>
<evidence type="ECO:0000313" key="3">
    <source>
        <dbReference type="EMBL" id="NBI34894.1"/>
    </source>
</evidence>
<evidence type="ECO:0008006" key="4">
    <source>
        <dbReference type="Google" id="ProtNLM"/>
    </source>
</evidence>
<feature type="domain" description="Endonuclease GajA/Old nuclease/RecF-like AAA" evidence="1">
    <location>
        <begin position="250"/>
        <end position="366"/>
    </location>
</feature>
<proteinExistence type="predicted"/>
<reference evidence="3" key="1">
    <citation type="submission" date="2018-08" db="EMBL/GenBank/DDBJ databases">
        <title>Murine metabolic-syndrome-specific gut microbial biobank.</title>
        <authorList>
            <person name="Liu C."/>
        </authorList>
    </citation>
    <scope>NUCLEOTIDE SEQUENCE [LARGE SCALE GENOMIC DNA]</scope>
    <source>
        <strain evidence="3">Z82</strain>
    </source>
</reference>
<feature type="domain" description="Endonuclease GajA/Old nuclease/RecF-like AAA" evidence="1">
    <location>
        <begin position="1"/>
        <end position="105"/>
    </location>
</feature>
<dbReference type="InterPro" id="IPR027417">
    <property type="entry name" value="P-loop_NTPase"/>
</dbReference>
<name>A0A7C9JEV9_9BACT</name>
<dbReference type="SUPFAM" id="SSF52540">
    <property type="entry name" value="P-loop containing nucleoside triphosphate hydrolases"/>
    <property type="match status" value="1"/>
</dbReference>
<comment type="caution">
    <text evidence="3">The sequence shown here is derived from an EMBL/GenBank/DDBJ whole genome shotgun (WGS) entry which is preliminary data.</text>
</comment>
<dbReference type="PANTHER" id="PTHR43581">
    <property type="entry name" value="ATP/GTP PHOSPHATASE"/>
    <property type="match status" value="1"/>
</dbReference>
<sequence>MKIVRAQIENYRNLRSVDVRLDNLAALVGGNNSGKSNFLKAIALPLMSDDGGFSKSLSWFDINNDAKAAYYSFIDTHKADILAGIIDEKTLRQHAPTITITIDIQGEPTDGYDLKNLLVNENEEIVARIRYRWLVGDAAKLLNLTKDLLADDSSVGDIKMSLLPTNLFKHVIDVPDTPDGSRIPYEVLARFRHISLPAERDNFAASANRLGSRALIGLFQDGLDADGQKKIERGYGSFLATIRESAKLDQVINWQEYSDVPNAKDFFEQISILPNMPPMNSILSGIHLGYGDENLALQGLGNRNLILMAVMLNAYLRADQNLSLRVVCVEEPEAHLCVNNALLMASLFKAFGSKNTRTQILYSTHDVEFVNKVGLDKVVILHDGAALNLMQELTPEELDYFANNPNTDIFKLLFSHRLVLVEGITEELLIKAYLQTRPDLDDIKVLSFHKGYRDIIKIWKIINAGTGSKLGIVRDYDNQPKAKADHETLEDNQVCVRTTKGYTLETDIVNTGTNHALLVERYGSDYGWDKMNEEQLQKDWRENRKTDVMLRICHDLVTGELTGFTMPKHIQDVLVFLQQPINIDQLKNADIS</sequence>
<organism evidence="3">
    <name type="scientific">Muribaculaceae bacterium Z82</name>
    <dbReference type="NCBI Taxonomy" id="2304548"/>
    <lineage>
        <taxon>Bacteria</taxon>
        <taxon>Pseudomonadati</taxon>
        <taxon>Bacteroidota</taxon>
        <taxon>Bacteroidia</taxon>
        <taxon>Bacteroidales</taxon>
        <taxon>Muribaculaceae</taxon>
    </lineage>
</organism>
<dbReference type="Pfam" id="PF20469">
    <property type="entry name" value="OLD-like_TOPRIM"/>
    <property type="match status" value="1"/>
</dbReference>
<dbReference type="InterPro" id="IPR051396">
    <property type="entry name" value="Bact_Antivir_Def_Nuclease"/>
</dbReference>
<dbReference type="PANTHER" id="PTHR43581:SF2">
    <property type="entry name" value="EXCINUCLEASE ATPASE SUBUNIT"/>
    <property type="match status" value="1"/>
</dbReference>
<gene>
    <name evidence="3" type="ORF">D1639_07605</name>
</gene>
<dbReference type="InterPro" id="IPR034139">
    <property type="entry name" value="TOPRIM_OLD"/>
</dbReference>
<dbReference type="InterPro" id="IPR041685">
    <property type="entry name" value="AAA_GajA/Old/RecF-like"/>
</dbReference>